<dbReference type="AlphaFoldDB" id="A0A9D1JET4"/>
<dbReference type="NCBIfam" id="NF041496">
    <property type="entry name" value="MobQ"/>
    <property type="match status" value="1"/>
</dbReference>
<dbReference type="Pfam" id="PF03389">
    <property type="entry name" value="MobA_MobL"/>
    <property type="match status" value="1"/>
</dbReference>
<keyword evidence="2" id="KW-0184">Conjugation</keyword>
<gene>
    <name evidence="5" type="ORF">IAC96_14340</name>
</gene>
<keyword evidence="3" id="KW-0175">Coiled coil</keyword>
<accession>A0A9D1JET4</accession>
<evidence type="ECO:0000256" key="2">
    <source>
        <dbReference type="ARBA" id="ARBA00022971"/>
    </source>
</evidence>
<comment type="similarity">
    <text evidence="1">Belongs to the MobA/MobL family.</text>
</comment>
<dbReference type="Proteomes" id="UP000824201">
    <property type="component" value="Unassembled WGS sequence"/>
</dbReference>
<organism evidence="5 6">
    <name type="scientific">Candidatus Fimimorpha faecalis</name>
    <dbReference type="NCBI Taxonomy" id="2840824"/>
    <lineage>
        <taxon>Bacteria</taxon>
        <taxon>Bacillati</taxon>
        <taxon>Bacillota</taxon>
        <taxon>Clostridia</taxon>
        <taxon>Eubacteriales</taxon>
        <taxon>Candidatus Fimimorpha</taxon>
    </lineage>
</organism>
<name>A0A9D1JET4_9FIRM</name>
<reference evidence="5" key="2">
    <citation type="journal article" date="2021" name="PeerJ">
        <title>Extensive microbial diversity within the chicken gut microbiome revealed by metagenomics and culture.</title>
        <authorList>
            <person name="Gilroy R."/>
            <person name="Ravi A."/>
            <person name="Getino M."/>
            <person name="Pursley I."/>
            <person name="Horton D.L."/>
            <person name="Alikhan N.F."/>
            <person name="Baker D."/>
            <person name="Gharbi K."/>
            <person name="Hall N."/>
            <person name="Watson M."/>
            <person name="Adriaenssens E.M."/>
            <person name="Foster-Nyarko E."/>
            <person name="Jarju S."/>
            <person name="Secka A."/>
            <person name="Antonio M."/>
            <person name="Oren A."/>
            <person name="Chaudhuri R.R."/>
            <person name="La Ragione R."/>
            <person name="Hildebrand F."/>
            <person name="Pallen M.J."/>
        </authorList>
    </citation>
    <scope>NUCLEOTIDE SEQUENCE</scope>
    <source>
        <strain evidence="5">ChiW13-3771</strain>
    </source>
</reference>
<comment type="caution">
    <text evidence="5">The sequence shown here is derived from an EMBL/GenBank/DDBJ whole genome shotgun (WGS) entry which is preliminary data.</text>
</comment>
<evidence type="ECO:0000256" key="3">
    <source>
        <dbReference type="SAM" id="Coils"/>
    </source>
</evidence>
<evidence type="ECO:0000256" key="1">
    <source>
        <dbReference type="ARBA" id="ARBA00010873"/>
    </source>
</evidence>
<protein>
    <submittedName>
        <fullName evidence="5">MobA/MobL family protein</fullName>
    </submittedName>
</protein>
<dbReference type="InterPro" id="IPR005053">
    <property type="entry name" value="MobA_MobL"/>
</dbReference>
<reference evidence="5" key="1">
    <citation type="submission" date="2020-10" db="EMBL/GenBank/DDBJ databases">
        <authorList>
            <person name="Gilroy R."/>
        </authorList>
    </citation>
    <scope>NUCLEOTIDE SEQUENCE</scope>
    <source>
        <strain evidence="5">ChiW13-3771</strain>
    </source>
</reference>
<evidence type="ECO:0000259" key="4">
    <source>
        <dbReference type="Pfam" id="PF03389"/>
    </source>
</evidence>
<feature type="coiled-coil region" evidence="3">
    <location>
        <begin position="357"/>
        <end position="384"/>
    </location>
</feature>
<evidence type="ECO:0000313" key="6">
    <source>
        <dbReference type="Proteomes" id="UP000824201"/>
    </source>
</evidence>
<proteinExistence type="inferred from homology"/>
<dbReference type="EMBL" id="DVHN01000199">
    <property type="protein sequence ID" value="HIR90120.1"/>
    <property type="molecule type" value="Genomic_DNA"/>
</dbReference>
<sequence>MALYHFHVDQIKRSEGRTAVASAAYRAGEKLHNLWDGETHDYTRKGGVILTEIILPEHAPKRFFDRSTLWNEVEQVEKNYNAQLAYSFDMALQNEFSLEENIELAREFVQKYFVSEGMIVDLAVHKPDREEGGIPNPHFHVLVPIRPLNEDGTWGAKQRREYHLDEEGNRIKKENGGWEFDAVPTTNWGKPETLDMWREAWADMVNDKFREKGLDCRIDHRSYVDQGLDLIPTVHEGPHIRKMEKKGIRTEKGELNRWIKATNRILRSMRTTIAALKEWIQEAKEILKEPQEIYLAQLLSEAHTMRNQTAMTYTRGKTKAKKNNMRRFMDECNYLKQRGVLTLNDFEKYLSSVDEKVEASKSSMKQKQQRMKELQQLMEDAKTYAELKPVFDEMKKEKYRFTKAKEKYKAGHESEFHRFYMVKRKLKEKGFEKESFPLDAWQKEFSELSAQREDEYQKYKLMQKDLTLLYQIKGDVDKVMRETHPEMLRTDKTKETTL</sequence>
<dbReference type="Gene3D" id="3.30.930.30">
    <property type="match status" value="1"/>
</dbReference>
<feature type="domain" description="MobA/MobL protein" evidence="4">
    <location>
        <begin position="17"/>
        <end position="246"/>
    </location>
</feature>
<evidence type="ECO:0000313" key="5">
    <source>
        <dbReference type="EMBL" id="HIR90120.1"/>
    </source>
</evidence>